<name>A0AA47JE17_VIBPH</name>
<dbReference type="AntiFam" id="ANF00277">
    <property type="entry name" value="Spurious ORF (formerly Pfam entry PF11665)"/>
</dbReference>
<dbReference type="EMBL" id="CP114194">
    <property type="protein sequence ID" value="WAT88969.1"/>
    <property type="molecule type" value="Genomic_DNA"/>
</dbReference>
<dbReference type="Proteomes" id="UP001156560">
    <property type="component" value="Chromosome 1"/>
</dbReference>
<evidence type="ECO:0000313" key="2">
    <source>
        <dbReference type="Proteomes" id="UP001156560"/>
    </source>
</evidence>
<evidence type="ECO:0000313" key="1">
    <source>
        <dbReference type="EMBL" id="WAT88969.1"/>
    </source>
</evidence>
<reference evidence="1" key="1">
    <citation type="submission" date="2022-12" db="EMBL/GenBank/DDBJ databases">
        <title>Vibrio parahaemolyticus become highly virulent by producing novel Tc toxins.</title>
        <authorList>
            <person name="Yang F."/>
            <person name="You Y."/>
            <person name="Lai Q."/>
            <person name="Xu L."/>
            <person name="Li F."/>
        </authorList>
    </citation>
    <scope>NUCLEOTIDE SEQUENCE</scope>
    <source>
        <strain evidence="1">Vp-HL-202005</strain>
    </source>
</reference>
<gene>
    <name evidence="1" type="ORF">O1Q84_09795</name>
</gene>
<sequence>MIRHAWHFYCASGLVVKVVCRSLGIACLTP</sequence>
<proteinExistence type="predicted"/>
<accession>A0AA47JE17</accession>
<protein>
    <submittedName>
        <fullName evidence="1">DUF3265 domain-containing protein</fullName>
    </submittedName>
</protein>
<organism evidence="1 2">
    <name type="scientific">Vibrio parahaemolyticus</name>
    <dbReference type="NCBI Taxonomy" id="670"/>
    <lineage>
        <taxon>Bacteria</taxon>
        <taxon>Pseudomonadati</taxon>
        <taxon>Pseudomonadota</taxon>
        <taxon>Gammaproteobacteria</taxon>
        <taxon>Vibrionales</taxon>
        <taxon>Vibrionaceae</taxon>
        <taxon>Vibrio</taxon>
    </lineage>
</organism>
<dbReference type="AlphaFoldDB" id="A0AA47JE17"/>